<reference evidence="1" key="1">
    <citation type="submission" date="2009-02" db="EMBL/GenBank/DDBJ databases">
        <authorList>
            <person name="Fulton L."/>
            <person name="Clifton S."/>
            <person name="Fulton B."/>
            <person name="Xu J."/>
            <person name="Minx P."/>
            <person name="Pepin K.H."/>
            <person name="Johnson M."/>
            <person name="Bhonagiri V."/>
            <person name="Nash W.E."/>
            <person name="Mardis E.R."/>
            <person name="Wilson R.K."/>
        </authorList>
    </citation>
    <scope>NUCLEOTIDE SEQUENCE [LARGE SCALE GENOMIC DNA]</scope>
    <source>
        <strain evidence="1">DSM 15053</strain>
    </source>
</reference>
<dbReference type="Proteomes" id="UP000004893">
    <property type="component" value="Unassembled WGS sequence"/>
</dbReference>
<protein>
    <submittedName>
        <fullName evidence="1">Uncharacterized protein</fullName>
    </submittedName>
</protein>
<proteinExistence type="predicted"/>
<comment type="caution">
    <text evidence="1">The sequence shown here is derived from an EMBL/GenBank/DDBJ whole genome shotgun (WGS) entry which is preliminary data.</text>
</comment>
<sequence length="74" mass="8734">MKKHDILNLKEFDDCRTLAEVRAKYREFHDILFGRACGAIDILTDIAGKEEIDEEKIKEIKKKIDERIDQKKNT</sequence>
<evidence type="ECO:0000313" key="1">
    <source>
        <dbReference type="EMBL" id="EEG74584.1"/>
    </source>
</evidence>
<dbReference type="EMBL" id="ABYI02000019">
    <property type="protein sequence ID" value="EEG74584.1"/>
    <property type="molecule type" value="Genomic_DNA"/>
</dbReference>
<organism evidence="1 2">
    <name type="scientific">[Clostridium] hylemonae DSM 15053</name>
    <dbReference type="NCBI Taxonomy" id="553973"/>
    <lineage>
        <taxon>Bacteria</taxon>
        <taxon>Bacillati</taxon>
        <taxon>Bacillota</taxon>
        <taxon>Clostridia</taxon>
        <taxon>Lachnospirales</taxon>
        <taxon>Lachnospiraceae</taxon>
    </lineage>
</organism>
<evidence type="ECO:0000313" key="2">
    <source>
        <dbReference type="Proteomes" id="UP000004893"/>
    </source>
</evidence>
<dbReference type="RefSeq" id="WP_006442583.1">
    <property type="nucleotide sequence ID" value="NZ_CP036524.1"/>
</dbReference>
<keyword evidence="2" id="KW-1185">Reference proteome</keyword>
<dbReference type="HOGENOM" id="CLU_2681175_0_0_9"/>
<dbReference type="AlphaFoldDB" id="C0BZK6"/>
<accession>C0BZK6</accession>
<gene>
    <name evidence="1" type="ORF">CLOHYLEM_05247</name>
</gene>
<reference evidence="1" key="2">
    <citation type="submission" date="2013-06" db="EMBL/GenBank/DDBJ databases">
        <title>Draft genome sequence of Clostridium hylemonae (DSM 15053).</title>
        <authorList>
            <person name="Sudarsanam P."/>
            <person name="Ley R."/>
            <person name="Guruge J."/>
            <person name="Turnbaugh P.J."/>
            <person name="Mahowald M."/>
            <person name="Liep D."/>
            <person name="Gordon J."/>
        </authorList>
    </citation>
    <scope>NUCLEOTIDE SEQUENCE</scope>
    <source>
        <strain evidence="1">DSM 15053</strain>
    </source>
</reference>
<dbReference type="STRING" id="553973.CLOHYLEM_05247"/>
<name>C0BZK6_9FIRM</name>